<dbReference type="Proteomes" id="UP000257067">
    <property type="component" value="Unassembled WGS sequence"/>
</dbReference>
<keyword evidence="4" id="KW-0472">Membrane</keyword>
<evidence type="ECO:0000313" key="7">
    <source>
        <dbReference type="EMBL" id="RDU69657.1"/>
    </source>
</evidence>
<keyword evidence="3 4" id="KW-0961">Cell wall biogenesis/degradation</keyword>
<comment type="similarity">
    <text evidence="4 5">Belongs to the RlpA family.</text>
</comment>
<dbReference type="CDD" id="cd22268">
    <property type="entry name" value="DPBB_RlpA-like"/>
    <property type="match status" value="1"/>
</dbReference>
<evidence type="ECO:0000256" key="4">
    <source>
        <dbReference type="HAMAP-Rule" id="MF_02071"/>
    </source>
</evidence>
<name>A0A3D8IWJ4_9HELI</name>
<dbReference type="InterPro" id="IPR036680">
    <property type="entry name" value="SPOR-like_sf"/>
</dbReference>
<dbReference type="GO" id="GO:0005886">
    <property type="term" value="C:plasma membrane"/>
    <property type="evidence" value="ECO:0007669"/>
    <property type="project" value="UniProtKB-SubCell"/>
</dbReference>
<dbReference type="SUPFAM" id="SSF50685">
    <property type="entry name" value="Barwin-like endoglucanases"/>
    <property type="match status" value="1"/>
</dbReference>
<dbReference type="NCBIfam" id="TIGR00413">
    <property type="entry name" value="rlpA"/>
    <property type="match status" value="1"/>
</dbReference>
<evidence type="ECO:0000256" key="3">
    <source>
        <dbReference type="ARBA" id="ARBA00023316"/>
    </source>
</evidence>
<evidence type="ECO:0000313" key="8">
    <source>
        <dbReference type="Proteomes" id="UP000257067"/>
    </source>
</evidence>
<comment type="caution">
    <text evidence="7">The sequence shown here is derived from an EMBL/GenBank/DDBJ whole genome shotgun (WGS) entry which is preliminary data.</text>
</comment>
<dbReference type="InterPro" id="IPR034718">
    <property type="entry name" value="RlpA"/>
</dbReference>
<accession>A0A3D8IWJ4</accession>
<reference evidence="7 8" key="1">
    <citation type="submission" date="2018-04" db="EMBL/GenBank/DDBJ databases">
        <title>Novel Campyloabacter and Helicobacter Species and Strains.</title>
        <authorList>
            <person name="Mannion A.J."/>
            <person name="Shen Z."/>
            <person name="Fox J.G."/>
        </authorList>
    </citation>
    <scope>NUCLEOTIDE SEQUENCE [LARGE SCALE GENOMIC DNA]</scope>
    <source>
        <strain evidence="7 8">ATCC 700242</strain>
    </source>
</reference>
<dbReference type="EMBL" id="NXLU01000002">
    <property type="protein sequence ID" value="RDU69657.1"/>
    <property type="molecule type" value="Genomic_DNA"/>
</dbReference>
<evidence type="ECO:0000256" key="1">
    <source>
        <dbReference type="ARBA" id="ARBA00022729"/>
    </source>
</evidence>
<dbReference type="PANTHER" id="PTHR34183:SF1">
    <property type="entry name" value="ENDOLYTIC PEPTIDOGLYCAN TRANSGLYCOSYLASE RLPA"/>
    <property type="match status" value="1"/>
</dbReference>
<dbReference type="HAMAP" id="MF_02071">
    <property type="entry name" value="RlpA"/>
    <property type="match status" value="1"/>
</dbReference>
<dbReference type="PROSITE" id="PS51257">
    <property type="entry name" value="PROKAR_LIPOPROTEIN"/>
    <property type="match status" value="1"/>
</dbReference>
<dbReference type="InterPro" id="IPR009009">
    <property type="entry name" value="RlpA-like_DPBB"/>
</dbReference>
<keyword evidence="2 4" id="KW-0456">Lyase</keyword>
<evidence type="ECO:0000256" key="2">
    <source>
        <dbReference type="ARBA" id="ARBA00023239"/>
    </source>
</evidence>
<dbReference type="EC" id="4.2.2.-" evidence="4"/>
<dbReference type="InterPro" id="IPR007730">
    <property type="entry name" value="SPOR-like_dom"/>
</dbReference>
<proteinExistence type="inferred from homology"/>
<comment type="subcellular location">
    <subcellularLocation>
        <location evidence="4">Cell membrane</location>
        <topology evidence="4">Lipid-anchor</topology>
    </subcellularLocation>
</comment>
<evidence type="ECO:0000259" key="6">
    <source>
        <dbReference type="PROSITE" id="PS51724"/>
    </source>
</evidence>
<comment type="function">
    <text evidence="4">Lytic transglycosylase with a strong preference for naked glycan strands that lack stem peptides.</text>
</comment>
<dbReference type="OrthoDB" id="9779128at2"/>
<dbReference type="Gene3D" id="2.40.40.10">
    <property type="entry name" value="RlpA-like domain"/>
    <property type="match status" value="1"/>
</dbReference>
<dbReference type="PANTHER" id="PTHR34183">
    <property type="entry name" value="ENDOLYTIC PEPTIDOGLYCAN TRANSGLYCOSYLASE RLPA"/>
    <property type="match status" value="1"/>
</dbReference>
<keyword evidence="8" id="KW-1185">Reference proteome</keyword>
<dbReference type="Gene3D" id="3.30.70.1070">
    <property type="entry name" value="Sporulation related repeat"/>
    <property type="match status" value="1"/>
</dbReference>
<protein>
    <recommendedName>
        <fullName evidence="4">Probable endolytic peptidoglycan transglycosylase RlpA</fullName>
        <ecNumber evidence="4">4.2.2.-</ecNumber>
    </recommendedName>
</protein>
<keyword evidence="4" id="KW-0564">Palmitate</keyword>
<evidence type="ECO:0000256" key="5">
    <source>
        <dbReference type="RuleBase" id="RU003495"/>
    </source>
</evidence>
<keyword evidence="4" id="KW-1003">Cell membrane</keyword>
<dbReference type="Pfam" id="PF05036">
    <property type="entry name" value="SPOR"/>
    <property type="match status" value="1"/>
</dbReference>
<dbReference type="PROSITE" id="PS51724">
    <property type="entry name" value="SPOR"/>
    <property type="match status" value="1"/>
</dbReference>
<dbReference type="RefSeq" id="WP_104724298.1">
    <property type="nucleotide sequence ID" value="NZ_FZNE01000003.1"/>
</dbReference>
<dbReference type="Pfam" id="PF03330">
    <property type="entry name" value="DPBB_1"/>
    <property type="match status" value="1"/>
</dbReference>
<dbReference type="GO" id="GO:0071555">
    <property type="term" value="P:cell wall organization"/>
    <property type="evidence" value="ECO:0007669"/>
    <property type="project" value="UniProtKB-KW"/>
</dbReference>
<dbReference type="InterPro" id="IPR036908">
    <property type="entry name" value="RlpA-like_sf"/>
</dbReference>
<dbReference type="GO" id="GO:0042834">
    <property type="term" value="F:peptidoglycan binding"/>
    <property type="evidence" value="ECO:0007669"/>
    <property type="project" value="InterPro"/>
</dbReference>
<organism evidence="7 8">
    <name type="scientific">Helicobacter cholecystus</name>
    <dbReference type="NCBI Taxonomy" id="45498"/>
    <lineage>
        <taxon>Bacteria</taxon>
        <taxon>Pseudomonadati</taxon>
        <taxon>Campylobacterota</taxon>
        <taxon>Epsilonproteobacteria</taxon>
        <taxon>Campylobacterales</taxon>
        <taxon>Helicobacteraceae</taxon>
        <taxon>Helicobacter</taxon>
    </lineage>
</organism>
<dbReference type="GO" id="GO:0008932">
    <property type="term" value="F:lytic endotransglycosylase activity"/>
    <property type="evidence" value="ECO:0007669"/>
    <property type="project" value="UniProtKB-UniRule"/>
</dbReference>
<feature type="domain" description="SPOR" evidence="6">
    <location>
        <begin position="233"/>
        <end position="311"/>
    </location>
</feature>
<dbReference type="GO" id="GO:0000270">
    <property type="term" value="P:peptidoglycan metabolic process"/>
    <property type="evidence" value="ECO:0007669"/>
    <property type="project" value="UniProtKB-UniRule"/>
</dbReference>
<sequence>MKKYYVLTFVSFLMIGCSSKSVYRGGSGGFEDYEDFSLFRKGTTFDPEYNAGYGGGESGALPSYNGGKGAGVDTRGMRESKAIQRATMRPYKIDGKWYYPQRVSLGEKFDGIASWYGPNFHAKKTSNGEIYNMHAHTAASKILPMNTVVRVYNKENGKSTIVRINDRGPFVDGRIIDLSNAAAHDISMVQKGTAQVQLEVIGFQGIIGTQMSRPSEMNQELKSEFKVGVSKESVDGGSFALQVGAFRRKEGAEETRQVFDQLKNYKTVIKEQELDDGVIYRVLIEGFRSEEEAQDFLSAHPNIKAKVIIRQ</sequence>
<dbReference type="AlphaFoldDB" id="A0A3D8IWJ4"/>
<dbReference type="InterPro" id="IPR012997">
    <property type="entry name" value="RplA"/>
</dbReference>
<gene>
    <name evidence="4" type="primary">rlpA</name>
    <name evidence="7" type="ORF">CQA62_03140</name>
</gene>
<dbReference type="SUPFAM" id="SSF110997">
    <property type="entry name" value="Sporulation related repeat"/>
    <property type="match status" value="1"/>
</dbReference>
<keyword evidence="1" id="KW-0732">Signal</keyword>
<keyword evidence="4" id="KW-0449">Lipoprotein</keyword>